<evidence type="ECO:0008006" key="3">
    <source>
        <dbReference type="Google" id="ProtNLM"/>
    </source>
</evidence>
<evidence type="ECO:0000313" key="2">
    <source>
        <dbReference type="Proteomes" id="UP000199476"/>
    </source>
</evidence>
<dbReference type="Proteomes" id="UP000199476">
    <property type="component" value="Unassembled WGS sequence"/>
</dbReference>
<dbReference type="STRING" id="321763.SAMN04488692_105128"/>
<dbReference type="RefSeq" id="WP_089758954.1">
    <property type="nucleotide sequence ID" value="NZ_FNGO01000005.1"/>
</dbReference>
<reference evidence="1 2" key="1">
    <citation type="submission" date="2016-10" db="EMBL/GenBank/DDBJ databases">
        <authorList>
            <person name="de Groot N.N."/>
        </authorList>
    </citation>
    <scope>NUCLEOTIDE SEQUENCE [LARGE SCALE GENOMIC DNA]</scope>
    <source>
        <strain evidence="1 2">SLAS-1</strain>
    </source>
</reference>
<dbReference type="OrthoDB" id="155250at2"/>
<name>A0A1G9KY80_9FIRM</name>
<sequence>MFQQCPGQDGRSWSPDDVNEKDCPVCGYEVEFFKFDLLRPCPECGKDIINPGFNLGCAEWCDQAANCIGEGSTLYSEVQTLREKVEEKIERLLQNNPEKLVLVKELTEIADEIGKLERYSPLSVILSGLLFPLGDPDCDPASLNIRGLKELDDPKIEIASLENCAEIAHIILNSLDIPDRYRQEVMRNIKAIHQKKKLKNTSYLVLKDACSLALYEKGQLQELEIREELITEGGKKLAEREGFLDYPIS</sequence>
<dbReference type="AlphaFoldDB" id="A0A1G9KY80"/>
<organism evidence="1 2">
    <name type="scientific">Halarsenatibacter silvermanii</name>
    <dbReference type="NCBI Taxonomy" id="321763"/>
    <lineage>
        <taxon>Bacteria</taxon>
        <taxon>Bacillati</taxon>
        <taxon>Bacillota</taxon>
        <taxon>Clostridia</taxon>
        <taxon>Halanaerobiales</taxon>
        <taxon>Halarsenatibacteraceae</taxon>
        <taxon>Halarsenatibacter</taxon>
    </lineage>
</organism>
<gene>
    <name evidence="1" type="ORF">SAMN04488692_105128</name>
</gene>
<dbReference type="EMBL" id="FNGO01000005">
    <property type="protein sequence ID" value="SDL54589.1"/>
    <property type="molecule type" value="Genomic_DNA"/>
</dbReference>
<protein>
    <recommendedName>
        <fullName evidence="3">Phosphohydrolase</fullName>
    </recommendedName>
</protein>
<evidence type="ECO:0000313" key="1">
    <source>
        <dbReference type="EMBL" id="SDL54589.1"/>
    </source>
</evidence>
<keyword evidence="2" id="KW-1185">Reference proteome</keyword>
<accession>A0A1G9KY80</accession>
<proteinExistence type="predicted"/>